<dbReference type="Proteomes" id="UP000799421">
    <property type="component" value="Unassembled WGS sequence"/>
</dbReference>
<evidence type="ECO:0000256" key="4">
    <source>
        <dbReference type="ARBA" id="ARBA00022741"/>
    </source>
</evidence>
<keyword evidence="10" id="KW-0496">Mitochondrion</keyword>
<feature type="compositionally biased region" description="Basic and acidic residues" evidence="13">
    <location>
        <begin position="74"/>
        <end position="92"/>
    </location>
</feature>
<dbReference type="FunFam" id="3.10.450.240:FF:000002">
    <property type="entry name" value="Mitochondrial import inner membrane translocase subunit TIM44"/>
    <property type="match status" value="1"/>
</dbReference>
<keyword evidence="6" id="KW-0067">ATP-binding</keyword>
<dbReference type="PANTHER" id="PTHR10721">
    <property type="entry name" value="MITOCHONDRIAL IMPORT INNER MEMBRANE TRANSLOCASE SUBUNIT TIM44"/>
    <property type="match status" value="1"/>
</dbReference>
<dbReference type="PANTHER" id="PTHR10721:SF1">
    <property type="entry name" value="MITOCHONDRIAL IMPORT INNER MEMBRANE TRANSLOCASE SUBUNIT TIM44"/>
    <property type="match status" value="1"/>
</dbReference>
<evidence type="ECO:0000313" key="16">
    <source>
        <dbReference type="Proteomes" id="UP000799421"/>
    </source>
</evidence>
<dbReference type="InterPro" id="IPR032710">
    <property type="entry name" value="NTF2-like_dom_sf"/>
</dbReference>
<reference evidence="15" key="1">
    <citation type="journal article" date="2020" name="Stud. Mycol.">
        <title>101 Dothideomycetes genomes: a test case for predicting lifestyles and emergence of pathogens.</title>
        <authorList>
            <person name="Haridas S."/>
            <person name="Albert R."/>
            <person name="Binder M."/>
            <person name="Bloem J."/>
            <person name="Labutti K."/>
            <person name="Salamov A."/>
            <person name="Andreopoulos B."/>
            <person name="Baker S."/>
            <person name="Barry K."/>
            <person name="Bills G."/>
            <person name="Bluhm B."/>
            <person name="Cannon C."/>
            <person name="Castanera R."/>
            <person name="Culley D."/>
            <person name="Daum C."/>
            <person name="Ezra D."/>
            <person name="Gonzalez J."/>
            <person name="Henrissat B."/>
            <person name="Kuo A."/>
            <person name="Liang C."/>
            <person name="Lipzen A."/>
            <person name="Lutzoni F."/>
            <person name="Magnuson J."/>
            <person name="Mondo S."/>
            <person name="Nolan M."/>
            <person name="Ohm R."/>
            <person name="Pangilinan J."/>
            <person name="Park H.-J."/>
            <person name="Ramirez L."/>
            <person name="Alfaro M."/>
            <person name="Sun H."/>
            <person name="Tritt A."/>
            <person name="Yoshinaga Y."/>
            <person name="Zwiers L.-H."/>
            <person name="Turgeon B."/>
            <person name="Goodwin S."/>
            <person name="Spatafora J."/>
            <person name="Crous P."/>
            <person name="Grigoriev I."/>
        </authorList>
    </citation>
    <scope>NUCLEOTIDE SEQUENCE</scope>
    <source>
        <strain evidence="15">CBS 480.64</strain>
    </source>
</reference>
<dbReference type="GO" id="GO:0051087">
    <property type="term" value="F:protein-folding chaperone binding"/>
    <property type="evidence" value="ECO:0007669"/>
    <property type="project" value="TreeGrafter"/>
</dbReference>
<dbReference type="GO" id="GO:0005743">
    <property type="term" value="C:mitochondrial inner membrane"/>
    <property type="evidence" value="ECO:0007669"/>
    <property type="project" value="UniProtKB-SubCell"/>
</dbReference>
<keyword evidence="8" id="KW-0809">Transit peptide</keyword>
<feature type="compositionally biased region" description="Basic and acidic residues" evidence="13">
    <location>
        <begin position="104"/>
        <end position="130"/>
    </location>
</feature>
<keyword evidence="9" id="KW-0811">Translocation</keyword>
<evidence type="ECO:0000259" key="14">
    <source>
        <dbReference type="SMART" id="SM00978"/>
    </source>
</evidence>
<feature type="region of interest" description="Disordered" evidence="13">
    <location>
        <begin position="277"/>
        <end position="301"/>
    </location>
</feature>
<comment type="subcellular location">
    <subcellularLocation>
        <location evidence="1">Mitochondrion inner membrane</location>
        <topology evidence="1">Peripheral membrane protein</topology>
    </subcellularLocation>
</comment>
<dbReference type="Pfam" id="PF04280">
    <property type="entry name" value="Tim44"/>
    <property type="match status" value="1"/>
</dbReference>
<evidence type="ECO:0000256" key="6">
    <source>
        <dbReference type="ARBA" id="ARBA00022840"/>
    </source>
</evidence>
<evidence type="ECO:0000313" key="15">
    <source>
        <dbReference type="EMBL" id="KAF2859852.1"/>
    </source>
</evidence>
<dbReference type="GO" id="GO:0005524">
    <property type="term" value="F:ATP binding"/>
    <property type="evidence" value="ECO:0007669"/>
    <property type="project" value="UniProtKB-KW"/>
</dbReference>
<keyword evidence="16" id="KW-1185">Reference proteome</keyword>
<feature type="compositionally biased region" description="Basic and acidic residues" evidence="13">
    <location>
        <begin position="44"/>
        <end position="57"/>
    </location>
</feature>
<feature type="domain" description="Tim44-like" evidence="14">
    <location>
        <begin position="356"/>
        <end position="510"/>
    </location>
</feature>
<evidence type="ECO:0000256" key="12">
    <source>
        <dbReference type="ARBA" id="ARBA00074309"/>
    </source>
</evidence>
<gene>
    <name evidence="15" type="ORF">K470DRAFT_258544</name>
</gene>
<dbReference type="EMBL" id="MU005988">
    <property type="protein sequence ID" value="KAF2859852.1"/>
    <property type="molecule type" value="Genomic_DNA"/>
</dbReference>
<keyword evidence="3" id="KW-0813">Transport</keyword>
<evidence type="ECO:0000256" key="7">
    <source>
        <dbReference type="ARBA" id="ARBA00022927"/>
    </source>
</evidence>
<keyword evidence="7" id="KW-0653">Protein transport</keyword>
<proteinExistence type="inferred from homology"/>
<evidence type="ECO:0000256" key="2">
    <source>
        <dbReference type="ARBA" id="ARBA00009597"/>
    </source>
</evidence>
<name>A0A6A7BXQ6_9PEZI</name>
<dbReference type="InterPro" id="IPR039544">
    <property type="entry name" value="Tim44-like"/>
</dbReference>
<evidence type="ECO:0000256" key="13">
    <source>
        <dbReference type="SAM" id="MobiDB-lite"/>
    </source>
</evidence>
<evidence type="ECO:0000256" key="11">
    <source>
        <dbReference type="ARBA" id="ARBA00023136"/>
    </source>
</evidence>
<evidence type="ECO:0000256" key="3">
    <source>
        <dbReference type="ARBA" id="ARBA00022448"/>
    </source>
</evidence>
<dbReference type="GO" id="GO:0030150">
    <property type="term" value="P:protein import into mitochondrial matrix"/>
    <property type="evidence" value="ECO:0007669"/>
    <property type="project" value="TreeGrafter"/>
</dbReference>
<evidence type="ECO:0000256" key="5">
    <source>
        <dbReference type="ARBA" id="ARBA00022792"/>
    </source>
</evidence>
<accession>A0A6A7BXQ6</accession>
<sequence>MTSAFIATLPRGLHGRTAAYRRLASGARRPPFVSPPFQSVRGVSFKELREERARQRASEPAGDKPAQPQTQEQPRQRPQETQTHQEEHGTDEADEIFARIKAESEQHWREEQTSEERTQADNGRKAKEGEPEVSPYGNKSPLQVFQDVLRAEFEKSKEWEESTKKLSGSVHTFTSNPNVQRARSAYSHAIETASAATGKAFTGTADAVGRAAARTWETPVVKGIRQGANAMGEGIEKATRPVRETEAYRDVQKTIDDGSSQRYGGWVEREERRRLREARDSKARKAVVADPDAGTSVQPHRDAAWKESWNEFRTNSPLMQRLDGLKSVYRESDNALISTARSISDRVSGWFGESETARVIRKFREMDAGFQLEPFLNDMRSYILPEVLEAYVKGDLDTLKLWLSPAQFQVYQALAAQFDEAGLRSDGRIVDIRGVDLLSARILTPGDIPVFVVTCRTQEVHVYRKGKTGELAAGMEDRIQQVTYAIGVTRVPEEVNDEETGGWKFIELHKSGRDYI</sequence>
<keyword evidence="11" id="KW-0472">Membrane</keyword>
<evidence type="ECO:0000256" key="9">
    <source>
        <dbReference type="ARBA" id="ARBA00023010"/>
    </source>
</evidence>
<evidence type="ECO:0000256" key="10">
    <source>
        <dbReference type="ARBA" id="ARBA00023128"/>
    </source>
</evidence>
<organism evidence="15 16">
    <name type="scientific">Piedraia hortae CBS 480.64</name>
    <dbReference type="NCBI Taxonomy" id="1314780"/>
    <lineage>
        <taxon>Eukaryota</taxon>
        <taxon>Fungi</taxon>
        <taxon>Dikarya</taxon>
        <taxon>Ascomycota</taxon>
        <taxon>Pezizomycotina</taxon>
        <taxon>Dothideomycetes</taxon>
        <taxon>Dothideomycetidae</taxon>
        <taxon>Capnodiales</taxon>
        <taxon>Piedraiaceae</taxon>
        <taxon>Piedraia</taxon>
    </lineage>
</organism>
<evidence type="ECO:0000256" key="8">
    <source>
        <dbReference type="ARBA" id="ARBA00022946"/>
    </source>
</evidence>
<dbReference type="AlphaFoldDB" id="A0A6A7BXQ6"/>
<feature type="region of interest" description="Disordered" evidence="13">
    <location>
        <begin position="104"/>
        <end position="139"/>
    </location>
</feature>
<keyword evidence="4" id="KW-0547">Nucleotide-binding</keyword>
<evidence type="ECO:0000256" key="1">
    <source>
        <dbReference type="ARBA" id="ARBA00004637"/>
    </source>
</evidence>
<keyword evidence="5" id="KW-0999">Mitochondrion inner membrane</keyword>
<dbReference type="Gene3D" id="3.10.450.240">
    <property type="match status" value="1"/>
</dbReference>
<protein>
    <recommendedName>
        <fullName evidence="12">Mitochondrial import inner membrane translocase subunit TIM44</fullName>
    </recommendedName>
</protein>
<dbReference type="SUPFAM" id="SSF54427">
    <property type="entry name" value="NTF2-like"/>
    <property type="match status" value="1"/>
</dbReference>
<feature type="region of interest" description="Disordered" evidence="13">
    <location>
        <begin position="27"/>
        <end position="92"/>
    </location>
</feature>
<dbReference type="InterPro" id="IPR007379">
    <property type="entry name" value="Tim44-like_dom"/>
</dbReference>
<comment type="similarity">
    <text evidence="2">Belongs to the Tim44 family.</text>
</comment>
<dbReference type="SMART" id="SM00978">
    <property type="entry name" value="Tim44"/>
    <property type="match status" value="1"/>
</dbReference>
<dbReference type="OrthoDB" id="10265990at2759"/>